<dbReference type="Proteomes" id="UP000267164">
    <property type="component" value="Chromosome"/>
</dbReference>
<gene>
    <name evidence="1" type="ORF">D7D52_25245</name>
</gene>
<name>A0A386ZFB7_9NOCA</name>
<protein>
    <submittedName>
        <fullName evidence="1">Uncharacterized protein</fullName>
    </submittedName>
</protein>
<dbReference type="EMBL" id="CP032568">
    <property type="protein sequence ID" value="AYF76572.1"/>
    <property type="molecule type" value="Genomic_DNA"/>
</dbReference>
<accession>A0A386ZFB7</accession>
<proteinExistence type="predicted"/>
<organism evidence="1 2">
    <name type="scientific">Nocardia yunnanensis</name>
    <dbReference type="NCBI Taxonomy" id="2382165"/>
    <lineage>
        <taxon>Bacteria</taxon>
        <taxon>Bacillati</taxon>
        <taxon>Actinomycetota</taxon>
        <taxon>Actinomycetes</taxon>
        <taxon>Mycobacteriales</taxon>
        <taxon>Nocardiaceae</taxon>
        <taxon>Nocardia</taxon>
    </lineage>
</organism>
<evidence type="ECO:0000313" key="1">
    <source>
        <dbReference type="EMBL" id="AYF76572.1"/>
    </source>
</evidence>
<evidence type="ECO:0000313" key="2">
    <source>
        <dbReference type="Proteomes" id="UP000267164"/>
    </source>
</evidence>
<sequence>MTKSAAAAWSTSTNGLYSQITGWIPDSTNYPGSSVSSDALLAPSAKANANLSASIVFSGASFTTMNVTLQLAVNNSAVITGTAKSVPAGSTATVTVSGAATLNANDKVTVLAATDSSLQAATVGTNTASYVRIS</sequence>
<keyword evidence="2" id="KW-1185">Reference proteome</keyword>
<reference evidence="1 2" key="1">
    <citation type="submission" date="2018-09" db="EMBL/GenBank/DDBJ databases">
        <title>Nocardia yunnanensis sp. nov., an actinomycete isolated from a soil sample.</title>
        <authorList>
            <person name="Zhang J."/>
        </authorList>
    </citation>
    <scope>NUCLEOTIDE SEQUENCE [LARGE SCALE GENOMIC DNA]</scope>
    <source>
        <strain evidence="1 2">CFHS0054</strain>
    </source>
</reference>
<dbReference type="OrthoDB" id="4561258at2"/>
<dbReference type="AlphaFoldDB" id="A0A386ZFB7"/>
<dbReference type="KEGG" id="nyu:D7D52_25245"/>